<evidence type="ECO:0000313" key="2">
    <source>
        <dbReference type="Proteomes" id="UP000887159"/>
    </source>
</evidence>
<proteinExistence type="predicted"/>
<accession>A0A8X6VCW7</accession>
<dbReference type="EMBL" id="BMAU01021323">
    <property type="protein sequence ID" value="GFY13732.1"/>
    <property type="molecule type" value="Genomic_DNA"/>
</dbReference>
<dbReference type="Proteomes" id="UP000887159">
    <property type="component" value="Unassembled WGS sequence"/>
</dbReference>
<evidence type="ECO:0000313" key="1">
    <source>
        <dbReference type="EMBL" id="GFY13732.1"/>
    </source>
</evidence>
<gene>
    <name evidence="1" type="primary">NCL1_39160</name>
    <name evidence="1" type="ORF">TNCV_4961021</name>
</gene>
<sequence>MLDQNGLKFIGENGQIKVYAGNKLIFKANLEQGLYYAYPDIEPKYASSVEKAIKIEGKPNDLITWHERFGPANVDYILKTSHLDASIECTRSKAPLNLLHCDVWGPANVIGTRGSRVWIPEYSRVIETSDVRFQKPQQSNSGAVLASTGLKFFDYEVVENCEDYKTVNNIPVSLPQNSDSGMRMKNLSSRADSSVVPVKITCKRVVVL</sequence>
<keyword evidence="2" id="KW-1185">Reference proteome</keyword>
<reference evidence="1" key="1">
    <citation type="submission" date="2020-08" db="EMBL/GenBank/DDBJ databases">
        <title>Multicomponent nature underlies the extraordinary mechanical properties of spider dragline silk.</title>
        <authorList>
            <person name="Kono N."/>
            <person name="Nakamura H."/>
            <person name="Mori M."/>
            <person name="Yoshida Y."/>
            <person name="Ohtoshi R."/>
            <person name="Malay A.D."/>
            <person name="Moran D.A.P."/>
            <person name="Tomita M."/>
            <person name="Numata K."/>
            <person name="Arakawa K."/>
        </authorList>
    </citation>
    <scope>NUCLEOTIDE SEQUENCE</scope>
</reference>
<name>A0A8X6VCW7_TRICX</name>
<dbReference type="AlphaFoldDB" id="A0A8X6VCW7"/>
<comment type="caution">
    <text evidence="1">The sequence shown here is derived from an EMBL/GenBank/DDBJ whole genome shotgun (WGS) entry which is preliminary data.</text>
</comment>
<organism evidence="1 2">
    <name type="scientific">Trichonephila clavipes</name>
    <name type="common">Golden silk orbweaver</name>
    <name type="synonym">Nephila clavipes</name>
    <dbReference type="NCBI Taxonomy" id="2585209"/>
    <lineage>
        <taxon>Eukaryota</taxon>
        <taxon>Metazoa</taxon>
        <taxon>Ecdysozoa</taxon>
        <taxon>Arthropoda</taxon>
        <taxon>Chelicerata</taxon>
        <taxon>Arachnida</taxon>
        <taxon>Araneae</taxon>
        <taxon>Araneomorphae</taxon>
        <taxon>Entelegynae</taxon>
        <taxon>Araneoidea</taxon>
        <taxon>Nephilidae</taxon>
        <taxon>Trichonephila</taxon>
    </lineage>
</organism>
<protein>
    <submittedName>
        <fullName evidence="1">Uncharacterized protein</fullName>
    </submittedName>
</protein>